<dbReference type="InterPro" id="IPR011006">
    <property type="entry name" value="CheY-like_superfamily"/>
</dbReference>
<dbReference type="Proteomes" id="UP000235036">
    <property type="component" value="Unassembled WGS sequence"/>
</dbReference>
<dbReference type="GO" id="GO:0032993">
    <property type="term" value="C:protein-DNA complex"/>
    <property type="evidence" value="ECO:0007669"/>
    <property type="project" value="TreeGrafter"/>
</dbReference>
<organism evidence="4 5">
    <name type="scientific">Fischerella muscicola CCMEE 5323</name>
    <dbReference type="NCBI Taxonomy" id="2019572"/>
    <lineage>
        <taxon>Bacteria</taxon>
        <taxon>Bacillati</taxon>
        <taxon>Cyanobacteriota</taxon>
        <taxon>Cyanophyceae</taxon>
        <taxon>Nostocales</taxon>
        <taxon>Hapalosiphonaceae</taxon>
        <taxon>Fischerella</taxon>
    </lineage>
</organism>
<feature type="modified residue" description="4-aspartylphosphate" evidence="2">
    <location>
        <position position="51"/>
    </location>
</feature>
<dbReference type="InterPro" id="IPR039420">
    <property type="entry name" value="WalR-like"/>
</dbReference>
<dbReference type="InterPro" id="IPR001789">
    <property type="entry name" value="Sig_transdc_resp-reg_receiver"/>
</dbReference>
<keyword evidence="5" id="KW-1185">Reference proteome</keyword>
<dbReference type="GO" id="GO:0000976">
    <property type="term" value="F:transcription cis-regulatory region binding"/>
    <property type="evidence" value="ECO:0007669"/>
    <property type="project" value="TreeGrafter"/>
</dbReference>
<reference evidence="4 5" key="1">
    <citation type="submission" date="2017-08" db="EMBL/GenBank/DDBJ databases">
        <title>Genomes of Fischerella (Mastigocladus) sp. strains.</title>
        <authorList>
            <person name="Miller S.R."/>
        </authorList>
    </citation>
    <scope>NUCLEOTIDE SEQUENCE [LARGE SCALE GENOMIC DNA]</scope>
    <source>
        <strain evidence="4 5">CCMEE 5323</strain>
    </source>
</reference>
<evidence type="ECO:0000313" key="4">
    <source>
        <dbReference type="EMBL" id="PLZ84785.1"/>
    </source>
</evidence>
<dbReference type="PANTHER" id="PTHR48111">
    <property type="entry name" value="REGULATOR OF RPOS"/>
    <property type="match status" value="1"/>
</dbReference>
<keyword evidence="2" id="KW-0597">Phosphoprotein</keyword>
<dbReference type="Gene3D" id="3.40.50.2300">
    <property type="match status" value="1"/>
</dbReference>
<dbReference type="SUPFAM" id="SSF52172">
    <property type="entry name" value="CheY-like"/>
    <property type="match status" value="1"/>
</dbReference>
<dbReference type="GO" id="GO:0000156">
    <property type="term" value="F:phosphorelay response regulator activity"/>
    <property type="evidence" value="ECO:0007669"/>
    <property type="project" value="TreeGrafter"/>
</dbReference>
<gene>
    <name evidence="4" type="ORF">CEN44_23860</name>
</gene>
<evidence type="ECO:0000256" key="1">
    <source>
        <dbReference type="ARBA" id="ARBA00023125"/>
    </source>
</evidence>
<dbReference type="PANTHER" id="PTHR48111:SF15">
    <property type="entry name" value="OMPR SUBFAMILY"/>
    <property type="match status" value="1"/>
</dbReference>
<evidence type="ECO:0000259" key="3">
    <source>
        <dbReference type="PROSITE" id="PS50110"/>
    </source>
</evidence>
<keyword evidence="1 4" id="KW-0238">DNA-binding</keyword>
<name>A0A2N6JX53_FISMU</name>
<dbReference type="Pfam" id="PF00072">
    <property type="entry name" value="Response_reg"/>
    <property type="match status" value="1"/>
</dbReference>
<protein>
    <submittedName>
        <fullName evidence="4">DNA-binding response regulator</fullName>
    </submittedName>
</protein>
<dbReference type="EMBL" id="NRQW01000566">
    <property type="protein sequence ID" value="PLZ84785.1"/>
    <property type="molecule type" value="Genomic_DNA"/>
</dbReference>
<sequence>MKILLVEDDILLSTVLAELLSANNYTIDLANNGQTGLDLAMSAEYDLILLDWQIPQLDGISLCRQLRMALSAAA</sequence>
<feature type="domain" description="Response regulatory" evidence="3">
    <location>
        <begin position="2"/>
        <end position="74"/>
    </location>
</feature>
<proteinExistence type="predicted"/>
<evidence type="ECO:0000313" key="5">
    <source>
        <dbReference type="Proteomes" id="UP000235036"/>
    </source>
</evidence>
<dbReference type="PROSITE" id="PS50110">
    <property type="entry name" value="RESPONSE_REGULATORY"/>
    <property type="match status" value="1"/>
</dbReference>
<comment type="caution">
    <text evidence="4">The sequence shown here is derived from an EMBL/GenBank/DDBJ whole genome shotgun (WGS) entry which is preliminary data.</text>
</comment>
<dbReference type="AlphaFoldDB" id="A0A2N6JX53"/>
<dbReference type="GO" id="GO:0006355">
    <property type="term" value="P:regulation of DNA-templated transcription"/>
    <property type="evidence" value="ECO:0007669"/>
    <property type="project" value="TreeGrafter"/>
</dbReference>
<accession>A0A2N6JX53</accession>
<dbReference type="GO" id="GO:0005829">
    <property type="term" value="C:cytosol"/>
    <property type="evidence" value="ECO:0007669"/>
    <property type="project" value="TreeGrafter"/>
</dbReference>
<dbReference type="RefSeq" id="WP_081589228.1">
    <property type="nucleotide sequence ID" value="NZ_CAWNVR010000701.1"/>
</dbReference>
<evidence type="ECO:0000256" key="2">
    <source>
        <dbReference type="PROSITE-ProRule" id="PRU00169"/>
    </source>
</evidence>